<evidence type="ECO:0000256" key="4">
    <source>
        <dbReference type="ARBA" id="ARBA00022679"/>
    </source>
</evidence>
<feature type="domain" description="Glycosyltransferase 2-like" evidence="8">
    <location>
        <begin position="5"/>
        <end position="102"/>
    </location>
</feature>
<dbReference type="SUPFAM" id="SSF53756">
    <property type="entry name" value="UDP-Glycosyltransferase/glycogen phosphorylase"/>
    <property type="match status" value="1"/>
</dbReference>
<keyword evidence="10" id="KW-1185">Reference proteome</keyword>
<dbReference type="FunFam" id="3.90.550.10:FF:000196">
    <property type="entry name" value="Glycosyl transferase"/>
    <property type="match status" value="1"/>
</dbReference>
<dbReference type="RefSeq" id="WP_141275721.1">
    <property type="nucleotide sequence ID" value="NZ_BJMM01000042.1"/>
</dbReference>
<evidence type="ECO:0000256" key="2">
    <source>
        <dbReference type="ARBA" id="ARBA00010488"/>
    </source>
</evidence>
<evidence type="ECO:0000313" key="10">
    <source>
        <dbReference type="Proteomes" id="UP000319210"/>
    </source>
</evidence>
<dbReference type="Gene3D" id="3.40.50.12580">
    <property type="match status" value="1"/>
</dbReference>
<evidence type="ECO:0000256" key="7">
    <source>
        <dbReference type="SAM" id="MobiDB-lite"/>
    </source>
</evidence>
<evidence type="ECO:0000256" key="3">
    <source>
        <dbReference type="ARBA" id="ARBA00022475"/>
    </source>
</evidence>
<dbReference type="InterPro" id="IPR043149">
    <property type="entry name" value="TagF_N"/>
</dbReference>
<dbReference type="CDD" id="cd00761">
    <property type="entry name" value="Glyco_tranf_GTA_type"/>
    <property type="match status" value="1"/>
</dbReference>
<keyword evidence="5" id="KW-0777">Teichoic acid biosynthesis</keyword>
<feature type="region of interest" description="Disordered" evidence="7">
    <location>
        <begin position="727"/>
        <end position="864"/>
    </location>
</feature>
<comment type="subcellular location">
    <subcellularLocation>
        <location evidence="1">Cell membrane</location>
        <topology evidence="1">Peripheral membrane protein</topology>
    </subcellularLocation>
</comment>
<protein>
    <submittedName>
        <fullName evidence="9">Glycosyl transferase</fullName>
    </submittedName>
</protein>
<dbReference type="InterPro" id="IPR043148">
    <property type="entry name" value="TagF_C"/>
</dbReference>
<keyword evidence="6" id="KW-0472">Membrane</keyword>
<reference evidence="9 10" key="1">
    <citation type="submission" date="2019-06" db="EMBL/GenBank/DDBJ databases">
        <title>Whole genome shotgun sequence of Streptomyces cacaoi subsp. cacaoi NBRC 12748.</title>
        <authorList>
            <person name="Hosoyama A."/>
            <person name="Uohara A."/>
            <person name="Ohji S."/>
            <person name="Ichikawa N."/>
        </authorList>
    </citation>
    <scope>NUCLEOTIDE SEQUENCE [LARGE SCALE GENOMIC DNA]</scope>
    <source>
        <strain evidence="9 10">NBRC 12748</strain>
    </source>
</reference>
<dbReference type="Pfam" id="PF00535">
    <property type="entry name" value="Glycos_transf_2"/>
    <property type="match status" value="1"/>
</dbReference>
<feature type="compositionally biased region" description="Basic and acidic residues" evidence="7">
    <location>
        <begin position="754"/>
        <end position="765"/>
    </location>
</feature>
<dbReference type="Gene3D" id="3.40.50.11820">
    <property type="match status" value="1"/>
</dbReference>
<gene>
    <name evidence="9" type="ORF">SCA03_56200</name>
</gene>
<evidence type="ECO:0000256" key="6">
    <source>
        <dbReference type="ARBA" id="ARBA00023136"/>
    </source>
</evidence>
<dbReference type="Proteomes" id="UP000319210">
    <property type="component" value="Unassembled WGS sequence"/>
</dbReference>
<dbReference type="InterPro" id="IPR029044">
    <property type="entry name" value="Nucleotide-diphossugar_trans"/>
</dbReference>
<feature type="compositionally biased region" description="Basic and acidic residues" evidence="7">
    <location>
        <begin position="773"/>
        <end position="787"/>
    </location>
</feature>
<dbReference type="InterPro" id="IPR051612">
    <property type="entry name" value="Teichoic_Acid_Biosynth"/>
</dbReference>
<dbReference type="InterPro" id="IPR007554">
    <property type="entry name" value="Glycerophosphate_synth"/>
</dbReference>
<dbReference type="EMBL" id="BJMM01000042">
    <property type="protein sequence ID" value="GEB53069.1"/>
    <property type="molecule type" value="Genomic_DNA"/>
</dbReference>
<dbReference type="SUPFAM" id="SSF53448">
    <property type="entry name" value="Nucleotide-diphospho-sugar transferases"/>
    <property type="match status" value="1"/>
</dbReference>
<keyword evidence="4 9" id="KW-0808">Transferase</keyword>
<name>A0A4Y3R6T1_STRCI</name>
<dbReference type="InterPro" id="IPR001173">
    <property type="entry name" value="Glyco_trans_2-like"/>
</dbReference>
<dbReference type="AlphaFoldDB" id="A0A4Y3R6T1"/>
<accession>A0A4Y3R6T1</accession>
<dbReference type="GO" id="GO:0047355">
    <property type="term" value="F:CDP-glycerol glycerophosphotransferase activity"/>
    <property type="evidence" value="ECO:0007669"/>
    <property type="project" value="InterPro"/>
</dbReference>
<dbReference type="GO" id="GO:0005886">
    <property type="term" value="C:plasma membrane"/>
    <property type="evidence" value="ECO:0007669"/>
    <property type="project" value="UniProtKB-SubCell"/>
</dbReference>
<evidence type="ECO:0000259" key="8">
    <source>
        <dbReference type="Pfam" id="PF00535"/>
    </source>
</evidence>
<comment type="similarity">
    <text evidence="2">Belongs to the CDP-glycerol glycerophosphotransferase family.</text>
</comment>
<dbReference type="PANTHER" id="PTHR37316:SF3">
    <property type="entry name" value="TEICHOIC ACID GLYCEROL-PHOSPHATE TRANSFERASE"/>
    <property type="match status" value="1"/>
</dbReference>
<keyword evidence="3" id="KW-1003">Cell membrane</keyword>
<dbReference type="GO" id="GO:0019350">
    <property type="term" value="P:teichoic acid biosynthetic process"/>
    <property type="evidence" value="ECO:0007669"/>
    <property type="project" value="UniProtKB-KW"/>
</dbReference>
<evidence type="ECO:0000256" key="5">
    <source>
        <dbReference type="ARBA" id="ARBA00022944"/>
    </source>
</evidence>
<dbReference type="PANTHER" id="PTHR37316">
    <property type="entry name" value="TEICHOIC ACID GLYCEROL-PHOSPHATE PRIMASE"/>
    <property type="match status" value="1"/>
</dbReference>
<feature type="compositionally biased region" description="Low complexity" evidence="7">
    <location>
        <begin position="807"/>
        <end position="841"/>
    </location>
</feature>
<evidence type="ECO:0000256" key="1">
    <source>
        <dbReference type="ARBA" id="ARBA00004202"/>
    </source>
</evidence>
<evidence type="ECO:0000313" key="9">
    <source>
        <dbReference type="EMBL" id="GEB53069.1"/>
    </source>
</evidence>
<organism evidence="9 10">
    <name type="scientific">Streptomyces cacaoi</name>
    <dbReference type="NCBI Taxonomy" id="1898"/>
    <lineage>
        <taxon>Bacteria</taxon>
        <taxon>Bacillati</taxon>
        <taxon>Actinomycetota</taxon>
        <taxon>Actinomycetes</taxon>
        <taxon>Kitasatosporales</taxon>
        <taxon>Streptomycetaceae</taxon>
        <taxon>Streptomyces</taxon>
    </lineage>
</organism>
<feature type="compositionally biased region" description="Low complexity" evidence="7">
    <location>
        <begin position="738"/>
        <end position="753"/>
    </location>
</feature>
<dbReference type="Gene3D" id="3.90.550.10">
    <property type="entry name" value="Spore Coat Polysaccharide Biosynthesis Protein SpsA, Chain A"/>
    <property type="match status" value="1"/>
</dbReference>
<dbReference type="OrthoDB" id="3183633at2"/>
<sequence length="864" mass="95496">MPRFSVVVPVYEVQGYLRACLDSVLGQSFTDLEVVAVDDRSPDHSGRILDEYARRDPRVKVLHLPRNVGLGRARNAGVEQARGDYLLFLDSDDTYLPGALAAVDRRLTACGDPELLVFDHQRSYWTGRTEPSSFAAQLAATGTATSTVAERPELLTLFHVAWNKAYRRDFYQREGLRFAPGLYEDAPVSHAAMVTARSIGCLSRICVDYRQRHRGAITSTPGRRHFDIFGQYASLFAFLDGRPDLDRYRPLLFERMVAHLLFCVRRRDRVRLADRPAFFREAARLYRAHLPPGYRPAPRAARDTALLARHAYPLFAAREAVRRTAGALRRAQGPARAKLAAPVHRAYYAWQRRLPLDRDLAVYSAYWNRGVACNPAAIEATARELAPHLHPVWIVRRAAVPTLPPGTDHVVPRTLRYWKVLARATWFVNNVNFPDHLVRRPGQRHLMTHHGTPLKTMGLDQLPHPAAANGTDFARMLERAGRWDYSLTSNPHSAEVWHRAFPCSYEDLPYGYPRNDRYTTATAADVVSARERLGLPPGRIALLYAPTLRDYRTDYVPDLDLEELAEQLGERFVLLVRTHYFYGRRRHLRELHARGVIRDVSRHPSIEELCLAADALVTDYSSLMFDFACLDRPLVVHAPDWDAYRAARGVCFDLLSGRPGDTPGPVTRTTEQLAAVFRTGAWHGAESAALRAAFRERFCPWDDGHAAERVVRRVFLGEDPAALPPVVPLAERRPAPSPAAAFARTAARTTATDHPADLRDDRPDDLPGAVPHELPDAVSRELPHEDASPATGPEQETADGPAAVTPDGTAAVTPDGTATVTADGTAAGTADGATDGPPAGTAAGGADGDGPQPATPASAPEPLN</sequence>
<dbReference type="Pfam" id="PF04464">
    <property type="entry name" value="Glyphos_transf"/>
    <property type="match status" value="1"/>
</dbReference>
<proteinExistence type="inferred from homology"/>
<comment type="caution">
    <text evidence="9">The sequence shown here is derived from an EMBL/GenBank/DDBJ whole genome shotgun (WGS) entry which is preliminary data.</text>
</comment>